<dbReference type="AlphaFoldDB" id="A0A6P3YUP4"/>
<sequence>MATETDPVHVLFFPLMAQGHILPTIDMSKLFAQRGVKTTIITTPLNAPLFTKTIEKSHNSNLQISLKVIEFPAKEAGLPEGVENLDLVTNMESTWKFFNAISLLQHTLDHLLQELRPQGLVADMFFPWATDIASKYGIPRIVFHGTSFFSMCATDSLVRHQPHKNVSSETDPFVLPGLPDRIELVKTQIPDNAPGGSEDDNFKKLLQSAKEAEKRSFGILVNSFYELEPAYADHYRNVLGKKAWHIGPVSLCNKNVEDKAQRGKTSSIDEHTCLKWLNSKKPKSVAYVCFGTMSNFSASQLHEIAMGLEASGQEFIWVVKKQKGDEDEKETWVPEGFEKRIGNKGLIIRGWAPQVLILDHEAVGGFVTHCGWNSALEGISAGLPMVTWPIFADQFNNEKLITDVLRIGVGVGARKWIRLVGDFVKREQIEKAVKEIMVGERAEEMRSRANKLGEMARKAVEEGGSSYSDMGNFIEELKGSQMRKQD</sequence>
<evidence type="ECO:0000256" key="2">
    <source>
        <dbReference type="ARBA" id="ARBA00022676"/>
    </source>
</evidence>
<dbReference type="SUPFAM" id="SSF53756">
    <property type="entry name" value="UDP-Glycosyltransferase/glycogen phosphorylase"/>
    <property type="match status" value="1"/>
</dbReference>
<proteinExistence type="inferred from homology"/>
<accession>A0A6P3YUP4</accession>
<dbReference type="RefSeq" id="XP_015865654.1">
    <property type="nucleotide sequence ID" value="XM_016010168.2"/>
</dbReference>
<dbReference type="InterPro" id="IPR002213">
    <property type="entry name" value="UDP_glucos_trans"/>
</dbReference>
<dbReference type="PANTHER" id="PTHR48047">
    <property type="entry name" value="GLYCOSYLTRANSFERASE"/>
    <property type="match status" value="1"/>
</dbReference>
<dbReference type="EC" id="2.4.1.-" evidence="5"/>
<evidence type="ECO:0000313" key="8">
    <source>
        <dbReference type="RefSeq" id="XP_015865654.1"/>
    </source>
</evidence>
<dbReference type="RefSeq" id="XP_015865652.3">
    <property type="nucleotide sequence ID" value="XM_016010166.4"/>
</dbReference>
<dbReference type="FunFam" id="3.40.50.2000:FF:000047">
    <property type="entry name" value="Glycosyltransferase"/>
    <property type="match status" value="1"/>
</dbReference>
<name>A0A6P3YUP4_ZIZJJ</name>
<dbReference type="CDD" id="cd03784">
    <property type="entry name" value="GT1_Gtf-like"/>
    <property type="match status" value="1"/>
</dbReference>
<evidence type="ECO:0000313" key="6">
    <source>
        <dbReference type="Proteomes" id="UP001652623"/>
    </source>
</evidence>
<organism evidence="7">
    <name type="scientific">Ziziphus jujuba</name>
    <name type="common">Chinese jujube</name>
    <name type="synonym">Ziziphus sativa</name>
    <dbReference type="NCBI Taxonomy" id="326968"/>
    <lineage>
        <taxon>Eukaryota</taxon>
        <taxon>Viridiplantae</taxon>
        <taxon>Streptophyta</taxon>
        <taxon>Embryophyta</taxon>
        <taxon>Tracheophyta</taxon>
        <taxon>Spermatophyta</taxon>
        <taxon>Magnoliopsida</taxon>
        <taxon>eudicotyledons</taxon>
        <taxon>Gunneridae</taxon>
        <taxon>Pentapetalae</taxon>
        <taxon>rosids</taxon>
        <taxon>fabids</taxon>
        <taxon>Rosales</taxon>
        <taxon>Rhamnaceae</taxon>
        <taxon>Paliureae</taxon>
        <taxon>Ziziphus</taxon>
    </lineage>
</organism>
<evidence type="ECO:0000256" key="4">
    <source>
        <dbReference type="RuleBase" id="RU003718"/>
    </source>
</evidence>
<dbReference type="GO" id="GO:0035251">
    <property type="term" value="F:UDP-glucosyltransferase activity"/>
    <property type="evidence" value="ECO:0007669"/>
    <property type="project" value="TreeGrafter"/>
</dbReference>
<comment type="similarity">
    <text evidence="1 4">Belongs to the UDP-glycosyltransferase family.</text>
</comment>
<evidence type="ECO:0000256" key="3">
    <source>
        <dbReference type="ARBA" id="ARBA00022679"/>
    </source>
</evidence>
<dbReference type="Proteomes" id="UP001652623">
    <property type="component" value="Chromosome 9"/>
</dbReference>
<dbReference type="RefSeq" id="XP_015865653.3">
    <property type="nucleotide sequence ID" value="XM_016010167.4"/>
</dbReference>
<dbReference type="PROSITE" id="PS00375">
    <property type="entry name" value="UDPGT"/>
    <property type="match status" value="1"/>
</dbReference>
<keyword evidence="3 4" id="KW-0808">Transferase</keyword>
<evidence type="ECO:0000256" key="1">
    <source>
        <dbReference type="ARBA" id="ARBA00009995"/>
    </source>
</evidence>
<gene>
    <name evidence="7 8" type="primary">LOC107403294</name>
</gene>
<dbReference type="RefSeq" id="XP_015865653.1">
    <property type="nucleotide sequence ID" value="XM_016010167.2"/>
</dbReference>
<dbReference type="SMR" id="A0A6P3YUP4"/>
<dbReference type="KEGG" id="zju:107403294"/>
<dbReference type="Pfam" id="PF00201">
    <property type="entry name" value="UDPGT"/>
    <property type="match status" value="1"/>
</dbReference>
<reference evidence="7 8" key="1">
    <citation type="submission" date="2022-04" db="UniProtKB">
        <authorList>
            <consortium name="RefSeq"/>
        </authorList>
    </citation>
    <scope>IDENTIFICATION</scope>
    <source>
        <tissue evidence="7 8">In vitro plantlets</tissue>
    </source>
</reference>
<evidence type="ECO:0000256" key="5">
    <source>
        <dbReference type="RuleBase" id="RU362057"/>
    </source>
</evidence>
<dbReference type="FunFam" id="3.40.50.2000:FF:000071">
    <property type="entry name" value="Glycosyltransferase"/>
    <property type="match status" value="1"/>
</dbReference>
<keyword evidence="6" id="KW-1185">Reference proteome</keyword>
<protein>
    <recommendedName>
        <fullName evidence="5">Glycosyltransferase</fullName>
        <ecNumber evidence="5">2.4.1.-</ecNumber>
    </recommendedName>
</protein>
<dbReference type="RefSeq" id="XP_015865654.3">
    <property type="nucleotide sequence ID" value="XM_016010168.4"/>
</dbReference>
<dbReference type="Gene3D" id="3.40.50.2000">
    <property type="entry name" value="Glycogen Phosphorylase B"/>
    <property type="match status" value="2"/>
</dbReference>
<dbReference type="InterPro" id="IPR035595">
    <property type="entry name" value="UDP_glycos_trans_CS"/>
</dbReference>
<dbReference type="GeneID" id="107403294"/>
<evidence type="ECO:0000313" key="7">
    <source>
        <dbReference type="RefSeq" id="XP_015865653.1"/>
    </source>
</evidence>
<dbReference type="PANTHER" id="PTHR48047:SF135">
    <property type="entry name" value="GLYCOSYLTRANSFERASE"/>
    <property type="match status" value="1"/>
</dbReference>
<keyword evidence="2 4" id="KW-0328">Glycosyltransferase</keyword>